<protein>
    <recommendedName>
        <fullName evidence="6">Methylenetetrahydrofolate dehydrogenase</fullName>
    </recommendedName>
</protein>
<dbReference type="EMBL" id="JH993002">
    <property type="protein sequence ID" value="EKX44787.1"/>
    <property type="molecule type" value="Genomic_DNA"/>
</dbReference>
<dbReference type="SUPFAM" id="SSF51735">
    <property type="entry name" value="NAD(P)-binding Rossmann-fold domains"/>
    <property type="match status" value="1"/>
</dbReference>
<dbReference type="InterPro" id="IPR046346">
    <property type="entry name" value="Aminoacid_DH-like_N_sf"/>
</dbReference>
<proteinExistence type="predicted"/>
<sequence>MATKNQAAMDYAHWTARSCSQNGIDFHVVETTKSSVFDEIRKANENPNVHGIIFYYPCFGPTPGPDGSSDEVIREMISVRKDVEALSQPYRERLKMNIRLLDSPCMRRWRRKSLLPCTPLAVVKILEYLKIHNRCLPIGSRINNKTISVFNRSEVVGRPLACMLANDGATVFSVDDKETMLVQPCCEVPTDLECEDVIKLSDVLVTGVPCSKFKLPCDLIRPGATIINLSSFSNVDEERLLQVPNVRYVPKVGKVTVCMLQRNLLKLIYNFHLNKDLPDNQDLEDVLDLEHKIEIQSKSVIH</sequence>
<dbReference type="PaxDb" id="55529-EKX44787"/>
<dbReference type="eggNOG" id="KOG0089">
    <property type="taxonomic scope" value="Eukaryota"/>
</dbReference>
<dbReference type="RefSeq" id="XP_005831767.1">
    <property type="nucleotide sequence ID" value="XM_005831710.1"/>
</dbReference>
<reference evidence="4" key="3">
    <citation type="submission" date="2015-06" db="UniProtKB">
        <authorList>
            <consortium name="EnsemblProtists"/>
        </authorList>
    </citation>
    <scope>IDENTIFICATION</scope>
</reference>
<dbReference type="InterPro" id="IPR020630">
    <property type="entry name" value="THF_DH/CycHdrlase_cat_dom"/>
</dbReference>
<evidence type="ECO:0000313" key="4">
    <source>
        <dbReference type="EnsemblProtists" id="EKX44787"/>
    </source>
</evidence>
<dbReference type="KEGG" id="gtt:GUITHDRAFT_157912"/>
<evidence type="ECO:0000259" key="2">
    <source>
        <dbReference type="Pfam" id="PF02882"/>
    </source>
</evidence>
<dbReference type="HOGENOM" id="CLU_031413_0_0_1"/>
<dbReference type="AlphaFoldDB" id="L1J916"/>
<feature type="domain" description="Tetrahydrofolate dehydrogenase/cyclohydrolase NAD(P)-binding" evidence="2">
    <location>
        <begin position="116"/>
        <end position="265"/>
    </location>
</feature>
<dbReference type="GO" id="GO:0005829">
    <property type="term" value="C:cytosol"/>
    <property type="evidence" value="ECO:0007669"/>
    <property type="project" value="TreeGrafter"/>
</dbReference>
<organism evidence="3">
    <name type="scientific">Guillardia theta (strain CCMP2712)</name>
    <name type="common">Cryptophyte</name>
    <dbReference type="NCBI Taxonomy" id="905079"/>
    <lineage>
        <taxon>Eukaryota</taxon>
        <taxon>Cryptophyceae</taxon>
        <taxon>Pyrenomonadales</taxon>
        <taxon>Geminigeraceae</taxon>
        <taxon>Guillardia</taxon>
    </lineage>
</organism>
<keyword evidence="5" id="KW-1185">Reference proteome</keyword>
<evidence type="ECO:0008006" key="6">
    <source>
        <dbReference type="Google" id="ProtNLM"/>
    </source>
</evidence>
<dbReference type="PANTHER" id="PTHR48099:SF3">
    <property type="entry name" value="METHYLENETETRAHYDROFOLATE DEHYDROGENASE [NAD(+)]"/>
    <property type="match status" value="1"/>
</dbReference>
<evidence type="ECO:0000313" key="5">
    <source>
        <dbReference type="Proteomes" id="UP000011087"/>
    </source>
</evidence>
<name>L1J916_GUITC</name>
<dbReference type="GO" id="GO:0035999">
    <property type="term" value="P:tetrahydrofolate interconversion"/>
    <property type="evidence" value="ECO:0007669"/>
    <property type="project" value="TreeGrafter"/>
</dbReference>
<dbReference type="GeneID" id="17301494"/>
<dbReference type="Gene3D" id="3.40.50.720">
    <property type="entry name" value="NAD(P)-binding Rossmann-like Domain"/>
    <property type="match status" value="1"/>
</dbReference>
<feature type="domain" description="Tetrahydrofolate dehydrogenase/cyclohydrolase catalytic" evidence="1">
    <location>
        <begin position="3"/>
        <end position="84"/>
    </location>
</feature>
<dbReference type="GO" id="GO:0004488">
    <property type="term" value="F:methylenetetrahydrofolate dehydrogenase (NADP+) activity"/>
    <property type="evidence" value="ECO:0007669"/>
    <property type="project" value="InterPro"/>
</dbReference>
<dbReference type="GO" id="GO:0009113">
    <property type="term" value="P:purine nucleobase biosynthetic process"/>
    <property type="evidence" value="ECO:0007669"/>
    <property type="project" value="TreeGrafter"/>
</dbReference>
<dbReference type="EnsemblProtists" id="EKX44787">
    <property type="protein sequence ID" value="EKX44787"/>
    <property type="gene ID" value="GUITHDRAFT_157912"/>
</dbReference>
<dbReference type="STRING" id="905079.L1J916"/>
<dbReference type="Pfam" id="PF00763">
    <property type="entry name" value="THF_DHG_CYH"/>
    <property type="match status" value="1"/>
</dbReference>
<dbReference type="OrthoDB" id="41403at2759"/>
<dbReference type="Pfam" id="PF02882">
    <property type="entry name" value="THF_DHG_CYH_C"/>
    <property type="match status" value="1"/>
</dbReference>
<accession>L1J916</accession>
<evidence type="ECO:0000259" key="1">
    <source>
        <dbReference type="Pfam" id="PF00763"/>
    </source>
</evidence>
<dbReference type="GO" id="GO:0004477">
    <property type="term" value="F:methenyltetrahydrofolate cyclohydrolase activity"/>
    <property type="evidence" value="ECO:0007669"/>
    <property type="project" value="TreeGrafter"/>
</dbReference>
<dbReference type="Gene3D" id="3.40.50.10860">
    <property type="entry name" value="Leucine Dehydrogenase, chain A, domain 1"/>
    <property type="match status" value="1"/>
</dbReference>
<gene>
    <name evidence="3" type="ORF">GUITHDRAFT_157912</name>
</gene>
<dbReference type="GO" id="GO:0004487">
    <property type="term" value="F:methylenetetrahydrofolate dehydrogenase (NAD+) activity"/>
    <property type="evidence" value="ECO:0007669"/>
    <property type="project" value="TreeGrafter"/>
</dbReference>
<dbReference type="Proteomes" id="UP000011087">
    <property type="component" value="Unassembled WGS sequence"/>
</dbReference>
<evidence type="ECO:0000313" key="3">
    <source>
        <dbReference type="EMBL" id="EKX44787.1"/>
    </source>
</evidence>
<reference evidence="3 5" key="1">
    <citation type="journal article" date="2012" name="Nature">
        <title>Algal genomes reveal evolutionary mosaicism and the fate of nucleomorphs.</title>
        <authorList>
            <consortium name="DOE Joint Genome Institute"/>
            <person name="Curtis B.A."/>
            <person name="Tanifuji G."/>
            <person name="Burki F."/>
            <person name="Gruber A."/>
            <person name="Irimia M."/>
            <person name="Maruyama S."/>
            <person name="Arias M.C."/>
            <person name="Ball S.G."/>
            <person name="Gile G.H."/>
            <person name="Hirakawa Y."/>
            <person name="Hopkins J.F."/>
            <person name="Kuo A."/>
            <person name="Rensing S.A."/>
            <person name="Schmutz J."/>
            <person name="Symeonidi A."/>
            <person name="Elias M."/>
            <person name="Eveleigh R.J."/>
            <person name="Herman E.K."/>
            <person name="Klute M.J."/>
            <person name="Nakayama T."/>
            <person name="Obornik M."/>
            <person name="Reyes-Prieto A."/>
            <person name="Armbrust E.V."/>
            <person name="Aves S.J."/>
            <person name="Beiko R.G."/>
            <person name="Coutinho P."/>
            <person name="Dacks J.B."/>
            <person name="Durnford D.G."/>
            <person name="Fast N.M."/>
            <person name="Green B.R."/>
            <person name="Grisdale C.J."/>
            <person name="Hempel F."/>
            <person name="Henrissat B."/>
            <person name="Hoppner M.P."/>
            <person name="Ishida K."/>
            <person name="Kim E."/>
            <person name="Koreny L."/>
            <person name="Kroth P.G."/>
            <person name="Liu Y."/>
            <person name="Malik S.B."/>
            <person name="Maier U.G."/>
            <person name="McRose D."/>
            <person name="Mock T."/>
            <person name="Neilson J.A."/>
            <person name="Onodera N.T."/>
            <person name="Poole A.M."/>
            <person name="Pritham E.J."/>
            <person name="Richards T.A."/>
            <person name="Rocap G."/>
            <person name="Roy S.W."/>
            <person name="Sarai C."/>
            <person name="Schaack S."/>
            <person name="Shirato S."/>
            <person name="Slamovits C.H."/>
            <person name="Spencer D.F."/>
            <person name="Suzuki S."/>
            <person name="Worden A.Z."/>
            <person name="Zauner S."/>
            <person name="Barry K."/>
            <person name="Bell C."/>
            <person name="Bharti A.K."/>
            <person name="Crow J.A."/>
            <person name="Grimwood J."/>
            <person name="Kramer R."/>
            <person name="Lindquist E."/>
            <person name="Lucas S."/>
            <person name="Salamov A."/>
            <person name="McFadden G.I."/>
            <person name="Lane C.E."/>
            <person name="Keeling P.J."/>
            <person name="Gray M.W."/>
            <person name="Grigoriev I.V."/>
            <person name="Archibald J.M."/>
        </authorList>
    </citation>
    <scope>NUCLEOTIDE SEQUENCE</scope>
    <source>
        <strain evidence="3 5">CCMP2712</strain>
    </source>
</reference>
<dbReference type="InterPro" id="IPR020631">
    <property type="entry name" value="THF_DH/CycHdrlase_NAD-bd_dom"/>
</dbReference>
<dbReference type="InterPro" id="IPR036291">
    <property type="entry name" value="NAD(P)-bd_dom_sf"/>
</dbReference>
<reference evidence="5" key="2">
    <citation type="submission" date="2012-11" db="EMBL/GenBank/DDBJ databases">
        <authorList>
            <person name="Kuo A."/>
            <person name="Curtis B.A."/>
            <person name="Tanifuji G."/>
            <person name="Burki F."/>
            <person name="Gruber A."/>
            <person name="Irimia M."/>
            <person name="Maruyama S."/>
            <person name="Arias M.C."/>
            <person name="Ball S.G."/>
            <person name="Gile G.H."/>
            <person name="Hirakawa Y."/>
            <person name="Hopkins J.F."/>
            <person name="Rensing S.A."/>
            <person name="Schmutz J."/>
            <person name="Symeonidi A."/>
            <person name="Elias M."/>
            <person name="Eveleigh R.J."/>
            <person name="Herman E.K."/>
            <person name="Klute M.J."/>
            <person name="Nakayama T."/>
            <person name="Obornik M."/>
            <person name="Reyes-Prieto A."/>
            <person name="Armbrust E.V."/>
            <person name="Aves S.J."/>
            <person name="Beiko R.G."/>
            <person name="Coutinho P."/>
            <person name="Dacks J.B."/>
            <person name="Durnford D.G."/>
            <person name="Fast N.M."/>
            <person name="Green B.R."/>
            <person name="Grisdale C."/>
            <person name="Hempe F."/>
            <person name="Henrissat B."/>
            <person name="Hoppner M.P."/>
            <person name="Ishida K.-I."/>
            <person name="Kim E."/>
            <person name="Koreny L."/>
            <person name="Kroth P.G."/>
            <person name="Liu Y."/>
            <person name="Malik S.-B."/>
            <person name="Maier U.G."/>
            <person name="McRose D."/>
            <person name="Mock T."/>
            <person name="Neilson J.A."/>
            <person name="Onodera N.T."/>
            <person name="Poole A.M."/>
            <person name="Pritham E.J."/>
            <person name="Richards T.A."/>
            <person name="Rocap G."/>
            <person name="Roy S.W."/>
            <person name="Sarai C."/>
            <person name="Schaack S."/>
            <person name="Shirato S."/>
            <person name="Slamovits C.H."/>
            <person name="Spencer D.F."/>
            <person name="Suzuki S."/>
            <person name="Worden A.Z."/>
            <person name="Zauner S."/>
            <person name="Barry K."/>
            <person name="Bell C."/>
            <person name="Bharti A.K."/>
            <person name="Crow J.A."/>
            <person name="Grimwood J."/>
            <person name="Kramer R."/>
            <person name="Lindquist E."/>
            <person name="Lucas S."/>
            <person name="Salamov A."/>
            <person name="McFadden G.I."/>
            <person name="Lane C.E."/>
            <person name="Keeling P.J."/>
            <person name="Gray M.W."/>
            <person name="Grigoriev I.V."/>
            <person name="Archibald J.M."/>
        </authorList>
    </citation>
    <scope>NUCLEOTIDE SEQUENCE</scope>
    <source>
        <strain evidence="5">CCMP2712</strain>
    </source>
</reference>
<dbReference type="OMA" id="MKSIIPC"/>
<dbReference type="PANTHER" id="PTHR48099">
    <property type="entry name" value="C-1-TETRAHYDROFOLATE SYNTHASE, CYTOPLASMIC-RELATED"/>
    <property type="match status" value="1"/>
</dbReference>
<dbReference type="SUPFAM" id="SSF53223">
    <property type="entry name" value="Aminoacid dehydrogenase-like, N-terminal domain"/>
    <property type="match status" value="1"/>
</dbReference>